<gene>
    <name evidence="1" type="ORF">QBZ16_003519</name>
</gene>
<proteinExistence type="predicted"/>
<evidence type="ECO:0000313" key="1">
    <source>
        <dbReference type="EMBL" id="KAK2078679.1"/>
    </source>
</evidence>
<organism evidence="1 2">
    <name type="scientific">Prototheca wickerhamii</name>
    <dbReference type="NCBI Taxonomy" id="3111"/>
    <lineage>
        <taxon>Eukaryota</taxon>
        <taxon>Viridiplantae</taxon>
        <taxon>Chlorophyta</taxon>
        <taxon>core chlorophytes</taxon>
        <taxon>Trebouxiophyceae</taxon>
        <taxon>Chlorellales</taxon>
        <taxon>Chlorellaceae</taxon>
        <taxon>Prototheca</taxon>
    </lineage>
</organism>
<keyword evidence="2" id="KW-1185">Reference proteome</keyword>
<sequence>MPGSQTFGLAARASTFVGLPAAKTLSGVPYVIQPNSADNFCRRKGFSKAGSYKVATLDVLKQAAPAIDLSTLTVCSRPSCPWLVAVECLPSGATKSTFVGLPAAKTQSGVPYVIQPGSADKFCRRKGFSKAGAYKVASLDVLKRAASAIDLTTGDVCWWPSRSWLIAVECLPAGTTKCAADSKGNVGRNNVGYRNFGVGNDGIGNFGNNNKGNHNWGDKNAGGSDVHVAILTYPVEGASVQISVDIGEATVLQQVVVIPSGTSPAIFNISCSICYSSTGEMALSAIYPDAPSPTTMPLDQDSLAGTSITVVDGGTASVPADVTVSFGGITEPGNFLLQLWCALPATVTTANARTQSSDLTVNFAGLPGLCDSDRYVVITSSNGVHVAVIESAGPPPG</sequence>
<protein>
    <submittedName>
        <fullName evidence="1">Uncharacterized protein</fullName>
    </submittedName>
</protein>
<evidence type="ECO:0000313" key="2">
    <source>
        <dbReference type="Proteomes" id="UP001255856"/>
    </source>
</evidence>
<dbReference type="Proteomes" id="UP001255856">
    <property type="component" value="Unassembled WGS sequence"/>
</dbReference>
<comment type="caution">
    <text evidence="1">The sequence shown here is derived from an EMBL/GenBank/DDBJ whole genome shotgun (WGS) entry which is preliminary data.</text>
</comment>
<dbReference type="AlphaFoldDB" id="A0AAD9IHR0"/>
<dbReference type="EMBL" id="JASFZW010000004">
    <property type="protein sequence ID" value="KAK2078679.1"/>
    <property type="molecule type" value="Genomic_DNA"/>
</dbReference>
<name>A0AAD9IHR0_PROWI</name>
<accession>A0AAD9IHR0</accession>
<reference evidence="1" key="1">
    <citation type="submission" date="2021-01" db="EMBL/GenBank/DDBJ databases">
        <authorList>
            <person name="Eckstrom K.M.E."/>
        </authorList>
    </citation>
    <scope>NUCLEOTIDE SEQUENCE</scope>
    <source>
        <strain evidence="1">UVCC 0001</strain>
    </source>
</reference>